<evidence type="ECO:0000313" key="2">
    <source>
        <dbReference type="Proteomes" id="UP000248961"/>
    </source>
</evidence>
<accession>A0A395HTL0</accession>
<name>A0A395HTL0_ASPHC</name>
<organism evidence="1 2">
    <name type="scientific">Aspergillus homomorphus (strain CBS 101889)</name>
    <dbReference type="NCBI Taxonomy" id="1450537"/>
    <lineage>
        <taxon>Eukaryota</taxon>
        <taxon>Fungi</taxon>
        <taxon>Dikarya</taxon>
        <taxon>Ascomycota</taxon>
        <taxon>Pezizomycotina</taxon>
        <taxon>Eurotiomycetes</taxon>
        <taxon>Eurotiomycetidae</taxon>
        <taxon>Eurotiales</taxon>
        <taxon>Aspergillaceae</taxon>
        <taxon>Aspergillus</taxon>
        <taxon>Aspergillus subgen. Circumdati</taxon>
    </lineage>
</organism>
<dbReference type="VEuPathDB" id="FungiDB:BO97DRAFT_426682"/>
<sequence length="255" mass="28681">MASPTLCGTRCRTDFMHSEQFLIGGVVRLGNTYYALTVVQPFLEYVEALSGEHWSQRTHEICRPRQVYDVRTGVLLGRLPVAPDTPWEADERFYCRDLGWALVELADQNTLWTNARVVDWEMENQPSWPKRTGFAIEPRKGGRPPQLVGYFRGPDDHRRVVSIVANELEKEIVCRKHGKVDVMTPSDAYRLYLSCPYRSYFAGGWVLDQPNEPDGSFVALILPGSSEGDNKAIGSSAAEILDDIKGNTGEDVILC</sequence>
<evidence type="ECO:0000313" key="1">
    <source>
        <dbReference type="EMBL" id="RAL10158.1"/>
    </source>
</evidence>
<keyword evidence="2" id="KW-1185">Reference proteome</keyword>
<proteinExistence type="predicted"/>
<dbReference type="AlphaFoldDB" id="A0A395HTL0"/>
<protein>
    <submittedName>
        <fullName evidence="1">Uncharacterized protein</fullName>
    </submittedName>
</protein>
<dbReference type="OrthoDB" id="4425875at2759"/>
<reference evidence="1 2" key="1">
    <citation type="submission" date="2018-02" db="EMBL/GenBank/DDBJ databases">
        <title>The genomes of Aspergillus section Nigri reveals drivers in fungal speciation.</title>
        <authorList>
            <consortium name="DOE Joint Genome Institute"/>
            <person name="Vesth T.C."/>
            <person name="Nybo J."/>
            <person name="Theobald S."/>
            <person name="Brandl J."/>
            <person name="Frisvad J.C."/>
            <person name="Nielsen K.F."/>
            <person name="Lyhne E.K."/>
            <person name="Kogle M.E."/>
            <person name="Kuo A."/>
            <person name="Riley R."/>
            <person name="Clum A."/>
            <person name="Nolan M."/>
            <person name="Lipzen A."/>
            <person name="Salamov A."/>
            <person name="Henrissat B."/>
            <person name="Wiebenga A."/>
            <person name="De vries R.P."/>
            <person name="Grigoriev I.V."/>
            <person name="Mortensen U.H."/>
            <person name="Andersen M.R."/>
            <person name="Baker S.E."/>
        </authorList>
    </citation>
    <scope>NUCLEOTIDE SEQUENCE [LARGE SCALE GENOMIC DNA]</scope>
    <source>
        <strain evidence="1 2">CBS 101889</strain>
    </source>
</reference>
<dbReference type="Proteomes" id="UP000248961">
    <property type="component" value="Unassembled WGS sequence"/>
</dbReference>
<dbReference type="EMBL" id="KZ824297">
    <property type="protein sequence ID" value="RAL10158.1"/>
    <property type="molecule type" value="Genomic_DNA"/>
</dbReference>
<gene>
    <name evidence="1" type="ORF">BO97DRAFT_426682</name>
</gene>
<dbReference type="RefSeq" id="XP_025549312.1">
    <property type="nucleotide sequence ID" value="XM_025697144.1"/>
</dbReference>
<dbReference type="GeneID" id="37201433"/>